<dbReference type="Gene3D" id="3.40.30.10">
    <property type="entry name" value="Glutaredoxin"/>
    <property type="match status" value="1"/>
</dbReference>
<dbReference type="PANTHER" id="PTHR13887:SF14">
    <property type="entry name" value="DISULFIDE BOND FORMATION PROTEIN D"/>
    <property type="match status" value="1"/>
</dbReference>
<protein>
    <recommendedName>
        <fullName evidence="7">Thioredoxin domain-containing protein</fullName>
    </recommendedName>
</protein>
<keyword evidence="6" id="KW-0812">Transmembrane</keyword>
<dbReference type="OrthoDB" id="9784686at2"/>
<dbReference type="InParanoid" id="A0A0M8K721"/>
<reference evidence="9" key="2">
    <citation type="submission" date="2015-08" db="EMBL/GenBank/DDBJ databases">
        <title>Draft Genome Sequence of a Heterotrophic Facultative Anaerobic Bacterium Ardenticatena maritima Strain 110S.</title>
        <authorList>
            <person name="Kawaichi S."/>
            <person name="Yoshida T."/>
            <person name="Sako Y."/>
            <person name="Nakamura R."/>
        </authorList>
    </citation>
    <scope>NUCLEOTIDE SEQUENCE [LARGE SCALE GENOMIC DNA]</scope>
    <source>
        <strain evidence="9">110S</strain>
    </source>
</reference>
<evidence type="ECO:0000256" key="4">
    <source>
        <dbReference type="ARBA" id="ARBA00023157"/>
    </source>
</evidence>
<evidence type="ECO:0000256" key="3">
    <source>
        <dbReference type="ARBA" id="ARBA00023002"/>
    </source>
</evidence>
<evidence type="ECO:0000313" key="9">
    <source>
        <dbReference type="Proteomes" id="UP000037784"/>
    </source>
</evidence>
<dbReference type="AlphaFoldDB" id="A0A0M8K721"/>
<dbReference type="SUPFAM" id="SSF52833">
    <property type="entry name" value="Thioredoxin-like"/>
    <property type="match status" value="1"/>
</dbReference>
<comment type="similarity">
    <text evidence="1">Belongs to the thioredoxin family. DsbA subfamily.</text>
</comment>
<comment type="caution">
    <text evidence="8">The sequence shown here is derived from an EMBL/GenBank/DDBJ whole genome shotgun (WGS) entry which is preliminary data.</text>
</comment>
<evidence type="ECO:0000256" key="5">
    <source>
        <dbReference type="ARBA" id="ARBA00023284"/>
    </source>
</evidence>
<dbReference type="PROSITE" id="PS51352">
    <property type="entry name" value="THIOREDOXIN_2"/>
    <property type="match status" value="1"/>
</dbReference>
<keyword evidence="9" id="KW-1185">Reference proteome</keyword>
<evidence type="ECO:0000259" key="7">
    <source>
        <dbReference type="PROSITE" id="PS51352"/>
    </source>
</evidence>
<keyword evidence="4" id="KW-1015">Disulfide bond</keyword>
<dbReference type="Proteomes" id="UP000037784">
    <property type="component" value="Unassembled WGS sequence"/>
</dbReference>
<keyword evidence="3" id="KW-0560">Oxidoreductase</keyword>
<dbReference type="RefSeq" id="WP_054493010.1">
    <property type="nucleotide sequence ID" value="NZ_BBZA01000116.1"/>
</dbReference>
<keyword evidence="5" id="KW-0676">Redox-active center</keyword>
<evidence type="ECO:0000313" key="8">
    <source>
        <dbReference type="EMBL" id="GAP63133.1"/>
    </source>
</evidence>
<dbReference type="InterPro" id="IPR013766">
    <property type="entry name" value="Thioredoxin_domain"/>
</dbReference>
<dbReference type="FunCoup" id="A0A0M8K721">
    <property type="interactions" value="5"/>
</dbReference>
<evidence type="ECO:0000256" key="6">
    <source>
        <dbReference type="SAM" id="Phobius"/>
    </source>
</evidence>
<dbReference type="GO" id="GO:0016491">
    <property type="term" value="F:oxidoreductase activity"/>
    <property type="evidence" value="ECO:0007669"/>
    <property type="project" value="UniProtKB-KW"/>
</dbReference>
<accession>A0A0M8K721</accession>
<dbReference type="Pfam" id="PF13462">
    <property type="entry name" value="Thioredoxin_4"/>
    <property type="match status" value="1"/>
</dbReference>
<evidence type="ECO:0000256" key="2">
    <source>
        <dbReference type="ARBA" id="ARBA00022729"/>
    </source>
</evidence>
<name>A0A0M8K721_9CHLR</name>
<dbReference type="InterPro" id="IPR012336">
    <property type="entry name" value="Thioredoxin-like_fold"/>
</dbReference>
<keyword evidence="6" id="KW-0472">Membrane</keyword>
<feature type="domain" description="Thioredoxin" evidence="7">
    <location>
        <begin position="42"/>
        <end position="234"/>
    </location>
</feature>
<dbReference type="PANTHER" id="PTHR13887">
    <property type="entry name" value="GLUTATHIONE S-TRANSFERASE KAPPA"/>
    <property type="match status" value="1"/>
</dbReference>
<proteinExistence type="inferred from homology"/>
<keyword evidence="2" id="KW-0732">Signal</keyword>
<sequence>MAKVKRQKTQSPTKQQDIFQKPAFWLGSGGLLFVLIILLAFFANRSGASAPDVQAVSGRFAELGAVGRAVGPEDAPVKIVEFSDYSCPHCLTAHKTLLDPILEYVEQGQVRFEVHPVAFLGEPTVMATQAALCAQEQGMFWPYHDRLFRAQEQYGRSAFTDVRLKEYATEVGLDLDVFAECLDSQKYLAEVQRLTREANSEGVVATPTFFINGQKIEGALPEDQFRQRIEAALP</sequence>
<feature type="transmembrane region" description="Helical" evidence="6">
    <location>
        <begin position="23"/>
        <end position="43"/>
    </location>
</feature>
<dbReference type="EMBL" id="BBZA01000116">
    <property type="protein sequence ID" value="GAP63133.1"/>
    <property type="molecule type" value="Genomic_DNA"/>
</dbReference>
<evidence type="ECO:0000256" key="1">
    <source>
        <dbReference type="ARBA" id="ARBA00005791"/>
    </source>
</evidence>
<organism evidence="8 9">
    <name type="scientific">Ardenticatena maritima</name>
    <dbReference type="NCBI Taxonomy" id="872965"/>
    <lineage>
        <taxon>Bacteria</taxon>
        <taxon>Bacillati</taxon>
        <taxon>Chloroflexota</taxon>
        <taxon>Ardenticatenia</taxon>
        <taxon>Ardenticatenales</taxon>
        <taxon>Ardenticatenaceae</taxon>
        <taxon>Ardenticatena</taxon>
    </lineage>
</organism>
<keyword evidence="6" id="KW-1133">Transmembrane helix</keyword>
<dbReference type="InterPro" id="IPR036249">
    <property type="entry name" value="Thioredoxin-like_sf"/>
</dbReference>
<gene>
    <name evidence="8" type="ORF">ARMA_1556</name>
</gene>
<reference evidence="8 9" key="1">
    <citation type="journal article" date="2015" name="Genome Announc.">
        <title>Draft Genome Sequence of a Heterotrophic Facultative Anaerobic Thermophilic Bacterium, Ardenticatena maritima Strain 110ST.</title>
        <authorList>
            <person name="Kawaichi S."/>
            <person name="Yoshida T."/>
            <person name="Sako Y."/>
            <person name="Nakamura R."/>
        </authorList>
    </citation>
    <scope>NUCLEOTIDE SEQUENCE [LARGE SCALE GENOMIC DNA]</scope>
    <source>
        <strain evidence="8 9">110S</strain>
    </source>
</reference>